<sequence length="799" mass="90181">MKSRSLVIFFGVIICLIHKSNARSRCITPIGAYKPRNRNDVGRYIIDIPGNPKNYVANQRYNVTLKSNPLSRSLRSFKSFMITLESEKAENFADDVNVNQAVGHFEFGNDMLSMFSSVCPNTVLESNALLKTEVQLYWIAPPKNSGCVSIKATVIESRDNWFSEDGPLTKNLCEESTENDDTQPTILKHCCACNEAKYEIAFDGMWTRNTHPRDFPSDVWSTKFSEIIGASHKVDQSFWRYAGIASDGMRDLAETGYTKTLETELKDMSENIRTIIKAKGLQYPNITLTSFAVFRVDNQNHLISVVSKIMPSPDWIVGVSNLELCRPDCKWEEKRTLNLYPWDVGTDDGISYTSSDEPSLPRQPIRRIKPNSPNDPRSPFYDENGEDMKPIARLTLTRQRLYEKTCDEEALMAGNEVEEYSSPCATTSWDEWSPCSQPCGKGEMFRMRRYLNPDNADICSKKLVDKKACYGQTRNCHLDRDDASHENQDAENEVEEEVNEDDRCELGDWSEWSSCSAMCGKGTKTRDRKYKFGRYASFCGESAKNLQENEECDGDGECENYEEPEMDESCRSQENWGEWAACNVTCGTGFKVRFRIINGEDDCANMPHQEIVECYNPSCEGGQFGPLETDNQINDLIIVSQGPVGRVIDCKVTKWTPWSDCKVVSGETCGTGYMQRSRNIMVMSGNGGKPCPKKLMKLKKCTVPCPEEKSRKYSNSKETLPTWGPAEGPTNDDAISDTECTMSPWSAWSPCSTICGGSSFRQRTRYIVHRPEGSTCPSRIMQQRCPLPLACTETGEAQI</sequence>
<evidence type="ECO:0000256" key="1">
    <source>
        <dbReference type="ARBA" id="ARBA00004498"/>
    </source>
</evidence>
<evidence type="ECO:0000256" key="8">
    <source>
        <dbReference type="ARBA" id="ARBA00022889"/>
    </source>
</evidence>
<dbReference type="PANTHER" id="PTHR11311">
    <property type="entry name" value="SPONDIN"/>
    <property type="match status" value="1"/>
</dbReference>
<keyword evidence="4" id="KW-0272">Extracellular matrix</keyword>
<feature type="domain" description="Reelin" evidence="14">
    <location>
        <begin position="49"/>
        <end position="162"/>
    </location>
</feature>
<proteinExistence type="predicted"/>
<dbReference type="Pfam" id="PF00090">
    <property type="entry name" value="TSP_1"/>
    <property type="match status" value="4"/>
</dbReference>
<reference evidence="17" key="1">
    <citation type="submission" date="2021-12" db="EMBL/GenBank/DDBJ databases">
        <authorList>
            <person name="King R."/>
        </authorList>
    </citation>
    <scope>NUCLEOTIDE SEQUENCE</scope>
</reference>
<dbReference type="SUPFAM" id="SSF82895">
    <property type="entry name" value="TSP-1 type 1 repeat"/>
    <property type="match status" value="5"/>
</dbReference>
<dbReference type="InterPro" id="IPR038678">
    <property type="entry name" value="Spondin_N_sf"/>
</dbReference>
<evidence type="ECO:0000313" key="18">
    <source>
        <dbReference type="Proteomes" id="UP001154078"/>
    </source>
</evidence>
<dbReference type="InterPro" id="IPR036383">
    <property type="entry name" value="TSP1_rpt_sf"/>
</dbReference>
<feature type="region of interest" description="Disordered" evidence="12">
    <location>
        <begin position="480"/>
        <end position="500"/>
    </location>
</feature>
<dbReference type="GO" id="GO:0031012">
    <property type="term" value="C:extracellular matrix"/>
    <property type="evidence" value="ECO:0007669"/>
    <property type="project" value="TreeGrafter"/>
</dbReference>
<evidence type="ECO:0000256" key="10">
    <source>
        <dbReference type="ARBA" id="ARBA00023180"/>
    </source>
</evidence>
<dbReference type="EMBL" id="OV121138">
    <property type="protein sequence ID" value="CAH0561042.1"/>
    <property type="molecule type" value="Genomic_DNA"/>
</dbReference>
<dbReference type="Pfam" id="PF06468">
    <property type="entry name" value="Spond_N"/>
    <property type="match status" value="1"/>
</dbReference>
<dbReference type="InterPro" id="IPR042307">
    <property type="entry name" value="Reeler_sf"/>
</dbReference>
<dbReference type="FunFam" id="2.60.40.2130:FF:000002">
    <property type="entry name" value="Putative Spondin-1"/>
    <property type="match status" value="1"/>
</dbReference>
<feature type="region of interest" description="Disordered" evidence="12">
    <location>
        <begin position="350"/>
        <end position="385"/>
    </location>
</feature>
<comment type="subcellular location">
    <subcellularLocation>
        <location evidence="1">Secreted</location>
        <location evidence="1">Extracellular space</location>
        <location evidence="1">Extracellular matrix</location>
    </subcellularLocation>
</comment>
<feature type="chain" id="PRO_5040195323" description="Spondin-1" evidence="13">
    <location>
        <begin position="23"/>
        <end position="799"/>
    </location>
</feature>
<feature type="domain" description="Spondin" evidence="15">
    <location>
        <begin position="196"/>
        <end position="390"/>
    </location>
</feature>
<dbReference type="CDD" id="cd08544">
    <property type="entry name" value="Reeler"/>
    <property type="match status" value="1"/>
</dbReference>
<keyword evidence="9" id="KW-1015">Disulfide bond</keyword>
<keyword evidence="3" id="KW-0964">Secreted</keyword>
<dbReference type="Pfam" id="PF19028">
    <property type="entry name" value="TSP1_spondin"/>
    <property type="match status" value="1"/>
</dbReference>
<evidence type="ECO:0000259" key="14">
    <source>
        <dbReference type="Pfam" id="PF02014"/>
    </source>
</evidence>
<dbReference type="InterPro" id="IPR051418">
    <property type="entry name" value="Spondin/Thrombospondin_T1"/>
</dbReference>
<evidence type="ECO:0000256" key="12">
    <source>
        <dbReference type="SAM" id="MobiDB-lite"/>
    </source>
</evidence>
<feature type="compositionally biased region" description="Acidic residues" evidence="12">
    <location>
        <begin position="489"/>
        <end position="500"/>
    </location>
</feature>
<dbReference type="Gene3D" id="2.60.40.4060">
    <property type="entry name" value="Reeler domain"/>
    <property type="match status" value="1"/>
</dbReference>
<evidence type="ECO:0000313" key="17">
    <source>
        <dbReference type="EMBL" id="CAH0561042.1"/>
    </source>
</evidence>
<dbReference type="NCBIfam" id="NF038123">
    <property type="entry name" value="NF038123_dom"/>
    <property type="match status" value="1"/>
</dbReference>
<evidence type="ECO:0000259" key="16">
    <source>
        <dbReference type="Pfam" id="PF19028"/>
    </source>
</evidence>
<name>A0A9P0FMR1_BRAAE</name>
<feature type="signal peptide" evidence="13">
    <location>
        <begin position="1"/>
        <end position="22"/>
    </location>
</feature>
<evidence type="ECO:0000256" key="4">
    <source>
        <dbReference type="ARBA" id="ARBA00022530"/>
    </source>
</evidence>
<dbReference type="Gene3D" id="2.60.40.2130">
    <property type="entry name" value="F-spondin domain"/>
    <property type="match status" value="1"/>
</dbReference>
<keyword evidence="7" id="KW-0677">Repeat</keyword>
<evidence type="ECO:0000256" key="2">
    <source>
        <dbReference type="ARBA" id="ARBA00019594"/>
    </source>
</evidence>
<dbReference type="GO" id="GO:0046872">
    <property type="term" value="F:metal ion binding"/>
    <property type="evidence" value="ECO:0007669"/>
    <property type="project" value="UniProtKB-KW"/>
</dbReference>
<protein>
    <recommendedName>
        <fullName evidence="2">Spondin-1</fullName>
    </recommendedName>
    <alternativeName>
        <fullName evidence="11">F-spondin</fullName>
    </alternativeName>
</protein>
<dbReference type="InterPro" id="IPR009465">
    <property type="entry name" value="Spondin_N"/>
</dbReference>
<keyword evidence="8" id="KW-0130">Cell adhesion</keyword>
<organism evidence="17 18">
    <name type="scientific">Brassicogethes aeneus</name>
    <name type="common">Rape pollen beetle</name>
    <name type="synonym">Meligethes aeneus</name>
    <dbReference type="NCBI Taxonomy" id="1431903"/>
    <lineage>
        <taxon>Eukaryota</taxon>
        <taxon>Metazoa</taxon>
        <taxon>Ecdysozoa</taxon>
        <taxon>Arthropoda</taxon>
        <taxon>Hexapoda</taxon>
        <taxon>Insecta</taxon>
        <taxon>Pterygota</taxon>
        <taxon>Neoptera</taxon>
        <taxon>Endopterygota</taxon>
        <taxon>Coleoptera</taxon>
        <taxon>Polyphaga</taxon>
        <taxon>Cucujiformia</taxon>
        <taxon>Nitidulidae</taxon>
        <taxon>Meligethinae</taxon>
        <taxon>Brassicogethes</taxon>
    </lineage>
</organism>
<keyword evidence="10" id="KW-0325">Glycoprotein</keyword>
<dbReference type="InterPro" id="IPR044004">
    <property type="entry name" value="TSP1_spondin_dom"/>
</dbReference>
<dbReference type="InterPro" id="IPR002861">
    <property type="entry name" value="Reeler_dom"/>
</dbReference>
<dbReference type="Proteomes" id="UP001154078">
    <property type="component" value="Chromosome 7"/>
</dbReference>
<evidence type="ECO:0000256" key="5">
    <source>
        <dbReference type="ARBA" id="ARBA00022723"/>
    </source>
</evidence>
<dbReference type="OrthoDB" id="347314at2759"/>
<evidence type="ECO:0000256" key="3">
    <source>
        <dbReference type="ARBA" id="ARBA00022525"/>
    </source>
</evidence>
<keyword evidence="6 13" id="KW-0732">Signal</keyword>
<evidence type="ECO:0000256" key="6">
    <source>
        <dbReference type="ARBA" id="ARBA00022729"/>
    </source>
</evidence>
<evidence type="ECO:0000256" key="13">
    <source>
        <dbReference type="SAM" id="SignalP"/>
    </source>
</evidence>
<gene>
    <name evidence="17" type="ORF">MELIAE_LOCUS10676</name>
</gene>
<keyword evidence="5" id="KW-0479">Metal-binding</keyword>
<dbReference type="AlphaFoldDB" id="A0A9P0FMR1"/>
<evidence type="ECO:0000256" key="9">
    <source>
        <dbReference type="ARBA" id="ARBA00023157"/>
    </source>
</evidence>
<evidence type="ECO:0000256" key="7">
    <source>
        <dbReference type="ARBA" id="ARBA00022737"/>
    </source>
</evidence>
<dbReference type="Pfam" id="PF02014">
    <property type="entry name" value="Reeler"/>
    <property type="match status" value="1"/>
</dbReference>
<evidence type="ECO:0000259" key="15">
    <source>
        <dbReference type="Pfam" id="PF06468"/>
    </source>
</evidence>
<accession>A0A9P0FMR1</accession>
<dbReference type="SMART" id="SM00209">
    <property type="entry name" value="TSP1"/>
    <property type="match status" value="5"/>
</dbReference>
<dbReference type="GO" id="GO:0007155">
    <property type="term" value="P:cell adhesion"/>
    <property type="evidence" value="ECO:0007669"/>
    <property type="project" value="UniProtKB-KW"/>
</dbReference>
<dbReference type="Gene3D" id="2.20.100.10">
    <property type="entry name" value="Thrombospondin type-1 (TSP1) repeat"/>
    <property type="match status" value="5"/>
</dbReference>
<evidence type="ECO:0000256" key="11">
    <source>
        <dbReference type="ARBA" id="ARBA00030964"/>
    </source>
</evidence>
<dbReference type="InterPro" id="IPR000884">
    <property type="entry name" value="TSP1_rpt"/>
</dbReference>
<feature type="domain" description="Spondin-like TSP1" evidence="16">
    <location>
        <begin position="650"/>
        <end position="703"/>
    </location>
</feature>
<keyword evidence="18" id="KW-1185">Reference proteome</keyword>
<dbReference type="PANTHER" id="PTHR11311:SF16">
    <property type="entry name" value="SPONDIN-1"/>
    <property type="match status" value="1"/>
</dbReference>